<evidence type="ECO:0000259" key="13">
    <source>
        <dbReference type="PROSITE" id="PS51384"/>
    </source>
</evidence>
<evidence type="ECO:0000256" key="1">
    <source>
        <dbReference type="ARBA" id="ARBA00001917"/>
    </source>
</evidence>
<feature type="binding site" evidence="11">
    <location>
        <begin position="59"/>
        <end position="62"/>
    </location>
    <ligand>
        <name>FMN</name>
        <dbReference type="ChEBI" id="CHEBI:58210"/>
    </ligand>
</feature>
<dbReference type="InterPro" id="IPR017938">
    <property type="entry name" value="Riboflavin_synthase-like_b-brl"/>
</dbReference>
<dbReference type="FunFam" id="3.40.50.80:FF:000030">
    <property type="entry name" value="NADPH-dependent diflavin oxidoreductase 1"/>
    <property type="match status" value="1"/>
</dbReference>
<comment type="similarity">
    <text evidence="11">Belongs to the NADPH-dependent diflavin oxidoreductase NDOR1 family.</text>
</comment>
<feature type="binding site" evidence="11">
    <location>
        <begin position="106"/>
        <end position="115"/>
    </location>
    <ligand>
        <name>FMN</name>
        <dbReference type="ChEBI" id="CHEBI:58210"/>
    </ligand>
</feature>
<keyword evidence="4 11" id="KW-0285">Flavoprotein</keyword>
<dbReference type="Proteomes" id="UP000065495">
    <property type="component" value="Chromosome 7"/>
</dbReference>
<dbReference type="InterPro" id="IPR039261">
    <property type="entry name" value="FNR_nucleotide-bd"/>
</dbReference>
<comment type="similarity">
    <text evidence="11">In the C-terminal section; belongs to the flavoprotein pyridine nucleotide cytochrome reductase family.</text>
</comment>
<dbReference type="InterPro" id="IPR001709">
    <property type="entry name" value="Flavoprot_Pyr_Nucl_cyt_Rdtase"/>
</dbReference>
<dbReference type="FunFam" id="3.40.50.360:FF:000056">
    <property type="entry name" value="NADPH-dependent diflavin oxidoreductase 1"/>
    <property type="match status" value="1"/>
</dbReference>
<dbReference type="Gene3D" id="3.40.50.360">
    <property type="match status" value="1"/>
</dbReference>
<evidence type="ECO:0000313" key="14">
    <source>
        <dbReference type="EMBL" id="BAO42186.1"/>
    </source>
</evidence>
<feature type="binding site" evidence="11">
    <location>
        <begin position="446"/>
        <end position="449"/>
    </location>
    <ligand>
        <name>FAD</name>
        <dbReference type="ChEBI" id="CHEBI:57692"/>
    </ligand>
</feature>
<dbReference type="SUPFAM" id="SSF52343">
    <property type="entry name" value="Ferredoxin reductase-like, C-terminal NADP-linked domain"/>
    <property type="match status" value="1"/>
</dbReference>
<dbReference type="SUPFAM" id="SSF52218">
    <property type="entry name" value="Flavoproteins"/>
    <property type="match status" value="1"/>
</dbReference>
<dbReference type="Gene3D" id="1.20.990.10">
    <property type="entry name" value="NADPH-cytochrome p450 Reductase, Chain A, domain 3"/>
    <property type="match status" value="1"/>
</dbReference>
<evidence type="ECO:0000256" key="11">
    <source>
        <dbReference type="HAMAP-Rule" id="MF_03178"/>
    </source>
</evidence>
<evidence type="ECO:0000256" key="4">
    <source>
        <dbReference type="ARBA" id="ARBA00022630"/>
    </source>
</evidence>
<dbReference type="InterPro" id="IPR017927">
    <property type="entry name" value="FAD-bd_FR_type"/>
</dbReference>
<feature type="domain" description="Flavodoxin-like" evidence="12">
    <location>
        <begin position="6"/>
        <end position="168"/>
    </location>
</feature>
<dbReference type="InterPro" id="IPR023173">
    <property type="entry name" value="NADPH_Cyt_P450_Rdtase_alpha"/>
</dbReference>
<evidence type="ECO:0000256" key="7">
    <source>
        <dbReference type="ARBA" id="ARBA00022857"/>
    </source>
</evidence>
<comment type="function">
    <text evidence="11">NADPH-dependent reductase which is a central component of the cytosolic iron-sulfur (Fe-S) protein assembly (CIA) machinery. Transfers electrons from NADPH via its FAD and FMN prosthetic groups to the [2Fe-2S] cluster of DRE2, another key component of the CIA machinery. In turn, this reduced cluster provides electrons for assembly of cytosolic iron-sulfur cluster proteins. Positively controls H(2)O(2)-induced cell death.</text>
</comment>
<dbReference type="Gene3D" id="3.40.50.80">
    <property type="entry name" value="Nucleotide-binding domain of ferredoxin-NADP reductase (FNR) module"/>
    <property type="match status" value="1"/>
</dbReference>
<accession>W0TH92</accession>
<dbReference type="PANTHER" id="PTHR19384">
    <property type="entry name" value="NITRIC OXIDE SYNTHASE-RELATED"/>
    <property type="match status" value="1"/>
</dbReference>
<protein>
    <recommendedName>
        <fullName evidence="11">NADPH-dependent diflavin oxidoreductase 1</fullName>
        <ecNumber evidence="11">1.18.1.-</ecNumber>
    </recommendedName>
    <alternativeName>
        <fullName evidence="11">NADPH-dependent FMN and FAD-containing oxidoreductase</fullName>
    </alternativeName>
</protein>
<keyword evidence="6 11" id="KW-0274">FAD</keyword>
<dbReference type="InterPro" id="IPR003097">
    <property type="entry name" value="CysJ-like_FAD-binding"/>
</dbReference>
<dbReference type="PRINTS" id="PR00369">
    <property type="entry name" value="FLAVODOXIN"/>
</dbReference>
<comment type="catalytic activity">
    <reaction evidence="10">
        <text>2 oxidized [2Fe-2S]-[protein] + NADPH = 2 reduced [2Fe-2S]-[protein] + NADP(+) + H(+)</text>
        <dbReference type="Rhea" id="RHEA:67716"/>
        <dbReference type="Rhea" id="RHEA-COMP:17327"/>
        <dbReference type="Rhea" id="RHEA-COMP:17328"/>
        <dbReference type="ChEBI" id="CHEBI:15378"/>
        <dbReference type="ChEBI" id="CHEBI:33737"/>
        <dbReference type="ChEBI" id="CHEBI:33738"/>
        <dbReference type="ChEBI" id="CHEBI:57783"/>
        <dbReference type="ChEBI" id="CHEBI:58349"/>
    </reaction>
    <physiologicalReaction direction="left-to-right" evidence="10">
        <dbReference type="Rhea" id="RHEA:67717"/>
    </physiologicalReaction>
</comment>
<evidence type="ECO:0000313" key="15">
    <source>
        <dbReference type="Proteomes" id="UP000065495"/>
    </source>
</evidence>
<dbReference type="InterPro" id="IPR001433">
    <property type="entry name" value="OxRdtase_FAD/NAD-bd"/>
</dbReference>
<keyword evidence="7 11" id="KW-0521">NADP</keyword>
<gene>
    <name evidence="11 14" type="primary">TAH18</name>
    <name evidence="14" type="ORF">KLMA_70338</name>
</gene>
<dbReference type="EC" id="1.18.1.-" evidence="11"/>
<dbReference type="GO" id="GO:0005739">
    <property type="term" value="C:mitochondrion"/>
    <property type="evidence" value="ECO:0007669"/>
    <property type="project" value="UniProtKB-SubCell"/>
</dbReference>
<name>W0TH92_KLUMD</name>
<feature type="binding site" evidence="11">
    <location>
        <begin position="539"/>
        <end position="540"/>
    </location>
    <ligand>
        <name>NADP(+)</name>
        <dbReference type="ChEBI" id="CHEBI:58349"/>
    </ligand>
</feature>
<dbReference type="OrthoDB" id="1856718at2759"/>
<comment type="similarity">
    <text evidence="11">In the N-terminal section; belongs to the flavodoxin family.</text>
</comment>
<evidence type="ECO:0000256" key="3">
    <source>
        <dbReference type="ARBA" id="ARBA00022490"/>
    </source>
</evidence>
<evidence type="ECO:0000256" key="10">
    <source>
        <dbReference type="ARBA" id="ARBA00052174"/>
    </source>
</evidence>
<dbReference type="Gene3D" id="2.40.30.10">
    <property type="entry name" value="Translation factors"/>
    <property type="match status" value="1"/>
</dbReference>
<dbReference type="VEuPathDB" id="FungiDB:KLMA_70338"/>
<dbReference type="InterPro" id="IPR028879">
    <property type="entry name" value="NDOR1"/>
</dbReference>
<dbReference type="PRINTS" id="PR00371">
    <property type="entry name" value="FPNCR"/>
</dbReference>
<dbReference type="PANTHER" id="PTHR19384:SF10">
    <property type="entry name" value="NADPH-DEPENDENT DIFLAVIN OXIDOREDUCTASE 1"/>
    <property type="match status" value="1"/>
</dbReference>
<dbReference type="GO" id="GO:0050660">
    <property type="term" value="F:flavin adenine dinucleotide binding"/>
    <property type="evidence" value="ECO:0007669"/>
    <property type="project" value="UniProtKB-UniRule"/>
</dbReference>
<feature type="domain" description="FAD-binding FR-type" evidence="13">
    <location>
        <begin position="226"/>
        <end position="473"/>
    </location>
</feature>
<dbReference type="KEGG" id="kmx:KLMA_70338"/>
<feature type="binding site" evidence="11">
    <location>
        <position position="624"/>
    </location>
    <ligand>
        <name>FAD</name>
        <dbReference type="ChEBI" id="CHEBI:57692"/>
    </ligand>
</feature>
<dbReference type="Pfam" id="PF00667">
    <property type="entry name" value="FAD_binding_1"/>
    <property type="match status" value="1"/>
</dbReference>
<feature type="binding site" evidence="11">
    <location>
        <begin position="12"/>
        <end position="17"/>
    </location>
    <ligand>
        <name>FMN</name>
        <dbReference type="ChEBI" id="CHEBI:58210"/>
    </ligand>
</feature>
<dbReference type="AlphaFoldDB" id="W0TH92"/>
<evidence type="ECO:0000256" key="2">
    <source>
        <dbReference type="ARBA" id="ARBA00001974"/>
    </source>
</evidence>
<dbReference type="GO" id="GO:0016226">
    <property type="term" value="P:iron-sulfur cluster assembly"/>
    <property type="evidence" value="ECO:0007669"/>
    <property type="project" value="UniProtKB-UniRule"/>
</dbReference>
<dbReference type="PROSITE" id="PS51384">
    <property type="entry name" value="FAD_FR"/>
    <property type="match status" value="1"/>
</dbReference>
<feature type="binding site" evidence="11">
    <location>
        <begin position="414"/>
        <end position="417"/>
    </location>
    <ligand>
        <name>FAD</name>
        <dbReference type="ChEBI" id="CHEBI:57692"/>
    </ligand>
</feature>
<comment type="subcellular location">
    <subcellularLocation>
        <location evidence="11">Cytoplasm</location>
    </subcellularLocation>
    <subcellularLocation>
        <location evidence="11">Mitochondrion</location>
    </subcellularLocation>
    <text evidence="11">Relocalizes to mitochondria after H(2)O(2) exposure.</text>
</comment>
<dbReference type="FunFam" id="1.20.990.10:FF:000008">
    <property type="entry name" value="NADPH-dependent diflavin oxidoreductase 1"/>
    <property type="match status" value="1"/>
</dbReference>
<keyword evidence="3 11" id="KW-0963">Cytoplasm</keyword>
<dbReference type="InterPro" id="IPR029039">
    <property type="entry name" value="Flavoprotein-like_sf"/>
</dbReference>
<reference evidence="14 15" key="1">
    <citation type="journal article" date="2015" name="Biotechnol. Biofuels">
        <title>Genetic basis of the highly efficient yeast Kluyveromyces marxianus: complete genome sequence and transcriptome analyses.</title>
        <authorList>
            <person name="Lertwattanasakul N."/>
            <person name="Kosaka T."/>
            <person name="Hosoyama A."/>
            <person name="Suzuki Y."/>
            <person name="Rodrussamee N."/>
            <person name="Matsutani M."/>
            <person name="Murata M."/>
            <person name="Fujimoto N."/>
            <person name="Suprayogi"/>
            <person name="Tsuchikane K."/>
            <person name="Limtong S."/>
            <person name="Fujita N."/>
            <person name="Yamada M."/>
        </authorList>
    </citation>
    <scope>NUCLEOTIDE SEQUENCE [LARGE SCALE GENOMIC DNA]</scope>
    <source>
        <strain evidence="15">DMKU3-1042 / BCC 29191 / NBRC 104275</strain>
    </source>
</reference>
<dbReference type="GO" id="GO:0160246">
    <property type="term" value="F:NADPH-iron-sulfur [2Fe-2S] protein oxidoreductase activity"/>
    <property type="evidence" value="ECO:0007669"/>
    <property type="project" value="InterPro"/>
</dbReference>
<comment type="caution">
    <text evidence="11">Lacks conserved residue(s) required for the propagation of feature annotation.</text>
</comment>
<keyword evidence="8 11" id="KW-0560">Oxidoreductase</keyword>
<feature type="binding site" evidence="11">
    <location>
        <begin position="548"/>
        <end position="552"/>
    </location>
    <ligand>
        <name>NADP(+)</name>
        <dbReference type="ChEBI" id="CHEBI:58349"/>
    </ligand>
</feature>
<dbReference type="EMBL" id="AP012219">
    <property type="protein sequence ID" value="BAO42186.1"/>
    <property type="molecule type" value="Genomic_DNA"/>
</dbReference>
<keyword evidence="9 11" id="KW-0496">Mitochondrion</keyword>
<dbReference type="InterPro" id="IPR008254">
    <property type="entry name" value="Flavodoxin/NO_synth"/>
</dbReference>
<dbReference type="InterPro" id="IPR001094">
    <property type="entry name" value="Flavdoxin-like"/>
</dbReference>
<evidence type="ECO:0000256" key="8">
    <source>
        <dbReference type="ARBA" id="ARBA00023002"/>
    </source>
</evidence>
<feature type="binding site" evidence="11">
    <location>
        <position position="142"/>
    </location>
    <ligand>
        <name>FMN</name>
        <dbReference type="ChEBI" id="CHEBI:58210"/>
    </ligand>
</feature>
<dbReference type="RefSeq" id="XP_022677944.1">
    <property type="nucleotide sequence ID" value="XM_022821599.1"/>
</dbReference>
<evidence type="ECO:0000256" key="6">
    <source>
        <dbReference type="ARBA" id="ARBA00022827"/>
    </source>
</evidence>
<dbReference type="Pfam" id="PF00175">
    <property type="entry name" value="NAD_binding_1"/>
    <property type="match status" value="1"/>
</dbReference>
<evidence type="ECO:0000256" key="5">
    <source>
        <dbReference type="ARBA" id="ARBA00022643"/>
    </source>
</evidence>
<dbReference type="GO" id="GO:0050661">
    <property type="term" value="F:NADP binding"/>
    <property type="evidence" value="ECO:0007669"/>
    <property type="project" value="UniProtKB-UniRule"/>
</dbReference>
<proteinExistence type="inferred from homology"/>
<dbReference type="PROSITE" id="PS50902">
    <property type="entry name" value="FLAVODOXIN_LIKE"/>
    <property type="match status" value="1"/>
</dbReference>
<dbReference type="GO" id="GO:0005829">
    <property type="term" value="C:cytosol"/>
    <property type="evidence" value="ECO:0007669"/>
    <property type="project" value="UniProtKB-ARBA"/>
</dbReference>
<dbReference type="GO" id="GO:0016651">
    <property type="term" value="F:oxidoreductase activity, acting on NAD(P)H"/>
    <property type="evidence" value="ECO:0007669"/>
    <property type="project" value="UniProtKB-UniRule"/>
</dbReference>
<evidence type="ECO:0000259" key="12">
    <source>
        <dbReference type="PROSITE" id="PS50902"/>
    </source>
</evidence>
<dbReference type="Pfam" id="PF00258">
    <property type="entry name" value="Flavodoxin_1"/>
    <property type="match status" value="1"/>
</dbReference>
<keyword evidence="5 11" id="KW-0288">FMN</keyword>
<feature type="binding site" evidence="11">
    <location>
        <position position="384"/>
    </location>
    <ligand>
        <name>FAD</name>
        <dbReference type="ChEBI" id="CHEBI:57692"/>
    </ligand>
</feature>
<sequence length="624" mass="72473">MKDKKIAILYGSETGNAQDFANILSHKLKRLHFPHTLTNIGDYNPKSILKCKYMFIICSTTGQGELPRNARENYKGHSQGTLWQFMKKKNLPSNFLDHLNVALLGLGDSSYPRFNFGIRKLHERMVNQLGAIEIFPRLEADELGLAGSNKNTGNGSESVYFEFEKKVLSYLTEKYPTRVHDGKVVPRVMVDQDVYLKPSNILEITDDNGSNKKVESENNIRFVGDESIRKGTVKLNKQITAPDHFQDVRQFVFETEHHESYQPGDTVCLYPENLDSDVQAFLDAQSCWKDVADKPLTITNLETCELFKDGGLVEPLTLRTLLKYHLDIMSIPRPSFFMKIWTFATDLERLSFDKEQLEQQREKLRQFGYDEDLQDLYDYCNRPRRSILEVVQDFESLKLPWEFVLDFIPIMKPRFYSISSKPSDHNIELTIAVVRYKTILRRIRKGVLTNFLISLSENETIRYKLQHNNLIHDDIIGKPIIMISPGVGLAPMRSLIKSEIFNELYLFFGNRMKNKDYLYGDELSRWNEEGKIKLFTCFSRDPVNSPDAKYVQDQMWNHSELLANLILNKSAVIYICGSSGKMPVQVRLTILEILKKHGDFKNDDDAEHYLKEMEKTDRYMQETW</sequence>
<dbReference type="GeneID" id="34718087"/>
<comment type="subunit">
    <text evidence="11">Interacts with DRE2; as part of the cytosolic iron-sulfur (Fe-S) protein assembly (CIA) machinery.</text>
</comment>
<dbReference type="SUPFAM" id="SSF63380">
    <property type="entry name" value="Riboflavin synthase domain-like"/>
    <property type="match status" value="1"/>
</dbReference>
<dbReference type="GO" id="GO:0010181">
    <property type="term" value="F:FMN binding"/>
    <property type="evidence" value="ECO:0007669"/>
    <property type="project" value="UniProtKB-UniRule"/>
</dbReference>
<organism evidence="14 15">
    <name type="scientific">Kluyveromyces marxianus (strain DMKU3-1042 / BCC 29191 / NBRC 104275)</name>
    <name type="common">Yeast</name>
    <name type="synonym">Candida kefyr</name>
    <dbReference type="NCBI Taxonomy" id="1003335"/>
    <lineage>
        <taxon>Eukaryota</taxon>
        <taxon>Fungi</taxon>
        <taxon>Dikarya</taxon>
        <taxon>Ascomycota</taxon>
        <taxon>Saccharomycotina</taxon>
        <taxon>Saccharomycetes</taxon>
        <taxon>Saccharomycetales</taxon>
        <taxon>Saccharomycetaceae</taxon>
        <taxon>Kluyveromyces</taxon>
    </lineage>
</organism>
<comment type="cofactor">
    <cofactor evidence="2 11">
        <name>FAD</name>
        <dbReference type="ChEBI" id="CHEBI:57692"/>
    </cofactor>
</comment>
<dbReference type="HAMAP" id="MF_03178">
    <property type="entry name" value="NDOR1"/>
    <property type="match status" value="1"/>
</dbReference>
<comment type="cofactor">
    <cofactor evidence="1 11">
        <name>FMN</name>
        <dbReference type="ChEBI" id="CHEBI:58210"/>
    </cofactor>
</comment>
<evidence type="ECO:0000256" key="9">
    <source>
        <dbReference type="ARBA" id="ARBA00023128"/>
    </source>
</evidence>